<dbReference type="GO" id="GO:0022627">
    <property type="term" value="C:cytosolic small ribosomal subunit"/>
    <property type="evidence" value="ECO:0007669"/>
    <property type="project" value="UniProtKB-ARBA"/>
</dbReference>
<dbReference type="Pfam" id="PF01282">
    <property type="entry name" value="Ribosomal_S24e"/>
    <property type="match status" value="1"/>
</dbReference>
<dbReference type="InterPro" id="IPR053709">
    <property type="entry name" value="eRP_eS24_sf"/>
</dbReference>
<reference evidence="8" key="1">
    <citation type="journal article" date="2013" name="Nat. Biotechnol.">
        <title>Chinese hamster genome sequenced from sorted chromosomes.</title>
        <authorList>
            <person name="Brinkrolf K."/>
            <person name="Rupp O."/>
            <person name="Laux H."/>
            <person name="Kollin F."/>
            <person name="Ernst W."/>
            <person name="Linke B."/>
            <person name="Kofler R."/>
            <person name="Romand S."/>
            <person name="Hesse F."/>
            <person name="Budach W.E."/>
            <person name="Galosy S."/>
            <person name="Muller D."/>
            <person name="Noll T."/>
            <person name="Wienberg J."/>
            <person name="Jostock T."/>
            <person name="Leonard M."/>
            <person name="Grillari J."/>
            <person name="Tauch A."/>
            <person name="Goesmann A."/>
            <person name="Helk B."/>
            <person name="Mott J.E."/>
            <person name="Puhler A."/>
            <person name="Borth N."/>
        </authorList>
    </citation>
    <scope>NUCLEOTIDE SEQUENCE [LARGE SCALE GENOMIC DNA]</scope>
    <source>
        <strain evidence="8">17A/GY</strain>
    </source>
</reference>
<dbReference type="AlphaFoldDB" id="A0A061IJN5"/>
<dbReference type="InterPro" id="IPR018098">
    <property type="entry name" value="Ribosomal_eS24_CS"/>
</dbReference>
<name>A0A061IJN5_CRIGR</name>
<feature type="region of interest" description="Disordered" evidence="5">
    <location>
        <begin position="48"/>
        <end position="67"/>
    </location>
</feature>
<dbReference type="FunFam" id="3.30.70.3370:FF:000001">
    <property type="entry name" value="40S ribosomal protein S24"/>
    <property type="match status" value="1"/>
</dbReference>
<dbReference type="InterPro" id="IPR012678">
    <property type="entry name" value="Ribosomal_uL23/eL15/eS24_sf"/>
</dbReference>
<keyword evidence="3" id="KW-0687">Ribonucleoprotein</keyword>
<proteinExistence type="inferred from homology"/>
<dbReference type="GO" id="GO:0003735">
    <property type="term" value="F:structural constituent of ribosome"/>
    <property type="evidence" value="ECO:0007669"/>
    <property type="project" value="InterPro"/>
</dbReference>
<evidence type="ECO:0000256" key="1">
    <source>
        <dbReference type="ARBA" id="ARBA00009680"/>
    </source>
</evidence>
<evidence type="ECO:0000313" key="7">
    <source>
        <dbReference type="EMBL" id="ERE87512.1"/>
    </source>
</evidence>
<gene>
    <name evidence="7" type="ORF">H671_1g3734</name>
</gene>
<evidence type="ECO:0000256" key="6">
    <source>
        <dbReference type="SAM" id="SignalP"/>
    </source>
</evidence>
<dbReference type="EMBL" id="KE667097">
    <property type="protein sequence ID" value="ERE87512.1"/>
    <property type="molecule type" value="Genomic_DNA"/>
</dbReference>
<dbReference type="PANTHER" id="PTHR10496">
    <property type="entry name" value="40S RIBOSOMAL PROTEIN S24"/>
    <property type="match status" value="1"/>
</dbReference>
<dbReference type="Gene3D" id="3.30.70.3370">
    <property type="match status" value="1"/>
</dbReference>
<feature type="signal peptide" evidence="6">
    <location>
        <begin position="1"/>
        <end position="21"/>
    </location>
</feature>
<dbReference type="InterPro" id="IPR001976">
    <property type="entry name" value="Ribosomal_eS24"/>
</dbReference>
<comment type="similarity">
    <text evidence="1 4">Belongs to the eukaryotic ribosomal protein eS24 family.</text>
</comment>
<organism evidence="7 8">
    <name type="scientific">Cricetulus griseus</name>
    <name type="common">Chinese hamster</name>
    <name type="synonym">Cricetulus barabensis griseus</name>
    <dbReference type="NCBI Taxonomy" id="10029"/>
    <lineage>
        <taxon>Eukaryota</taxon>
        <taxon>Metazoa</taxon>
        <taxon>Chordata</taxon>
        <taxon>Craniata</taxon>
        <taxon>Vertebrata</taxon>
        <taxon>Euteleostomi</taxon>
        <taxon>Mammalia</taxon>
        <taxon>Eutheria</taxon>
        <taxon>Euarchontoglires</taxon>
        <taxon>Glires</taxon>
        <taxon>Rodentia</taxon>
        <taxon>Myomorpha</taxon>
        <taxon>Muroidea</taxon>
        <taxon>Cricetidae</taxon>
        <taxon>Cricetinae</taxon>
        <taxon>Cricetulus</taxon>
    </lineage>
</organism>
<dbReference type="SUPFAM" id="SSF54189">
    <property type="entry name" value="Ribosomal proteins S24e, L23 and L15e"/>
    <property type="match status" value="1"/>
</dbReference>
<dbReference type="Proteomes" id="UP000030759">
    <property type="component" value="Unassembled WGS sequence"/>
</dbReference>
<evidence type="ECO:0000256" key="4">
    <source>
        <dbReference type="RuleBase" id="RU004383"/>
    </source>
</evidence>
<evidence type="ECO:0000256" key="3">
    <source>
        <dbReference type="ARBA" id="ARBA00023274"/>
    </source>
</evidence>
<feature type="compositionally biased region" description="Basic residues" evidence="5">
    <location>
        <begin position="219"/>
        <end position="237"/>
    </location>
</feature>
<evidence type="ECO:0000313" key="8">
    <source>
        <dbReference type="Proteomes" id="UP000030759"/>
    </source>
</evidence>
<dbReference type="GO" id="GO:0006412">
    <property type="term" value="P:translation"/>
    <property type="evidence" value="ECO:0007669"/>
    <property type="project" value="InterPro"/>
</dbReference>
<evidence type="ECO:0000256" key="5">
    <source>
        <dbReference type="SAM" id="MobiDB-lite"/>
    </source>
</evidence>
<feature type="chain" id="PRO_5001601006" description="40S ribosomal protein S24" evidence="6">
    <location>
        <begin position="22"/>
        <end position="251"/>
    </location>
</feature>
<keyword evidence="6" id="KW-0732">Signal</keyword>
<feature type="region of interest" description="Disordered" evidence="5">
    <location>
        <begin position="212"/>
        <end position="251"/>
    </location>
</feature>
<dbReference type="HAMAP" id="MF_00545">
    <property type="entry name" value="Ribosomal_eS24"/>
    <property type="match status" value="1"/>
</dbReference>
<keyword evidence="2 7" id="KW-0689">Ribosomal protein</keyword>
<protein>
    <recommendedName>
        <fullName evidence="4">40S ribosomal protein S24</fullName>
    </recommendedName>
</protein>
<accession>A0A061IJN5</accession>
<dbReference type="PROSITE" id="PS00529">
    <property type="entry name" value="RIBOSOMAL_S24E"/>
    <property type="match status" value="1"/>
</dbReference>
<evidence type="ECO:0000256" key="2">
    <source>
        <dbReference type="ARBA" id="ARBA00022980"/>
    </source>
</evidence>
<sequence length="251" mass="27741">MVSLLWLSSLSVAYLCHPCHLEPVTGAAAFQGPFALLGPCRTEASRSGRCAGARPPSRTRRASGCTAVGPRKPRLGLRGRGEAGAGWPREGEAFLGESSKSVISFGAGSRPCPVCWAERNDTVTIRTRKFMTNRLLQRKQMVIDVLHPGKATVPKTEIREKLAKMYKTTPDVIFVFGFRTHFGGGKTTGFGMIYDSLDYAKKNEPKHRLARHGLYEKKKTSRKQRKERKNRMKKVRGTAKANVGAGKKPKE</sequence>